<dbReference type="GO" id="GO:0120147">
    <property type="term" value="F:formylglycine-generating oxidase activity"/>
    <property type="evidence" value="ECO:0007669"/>
    <property type="project" value="TreeGrafter"/>
</dbReference>
<dbReference type="Proteomes" id="UP000238348">
    <property type="component" value="Chromosome"/>
</dbReference>
<dbReference type="Pfam" id="PF03781">
    <property type="entry name" value="FGE-sulfatase"/>
    <property type="match status" value="1"/>
</dbReference>
<evidence type="ECO:0000313" key="3">
    <source>
        <dbReference type="EMBL" id="AUX45104.1"/>
    </source>
</evidence>
<accession>A0A2L0F0M1</accession>
<dbReference type="RefSeq" id="WP_234022647.1">
    <property type="nucleotide sequence ID" value="NZ_CP012673.1"/>
</dbReference>
<dbReference type="InterPro" id="IPR005532">
    <property type="entry name" value="SUMF_dom"/>
</dbReference>
<dbReference type="AlphaFoldDB" id="A0A2L0F0M1"/>
<evidence type="ECO:0000313" key="4">
    <source>
        <dbReference type="Proteomes" id="UP000238348"/>
    </source>
</evidence>
<dbReference type="PANTHER" id="PTHR23150">
    <property type="entry name" value="SULFATASE MODIFYING FACTOR 1, 2"/>
    <property type="match status" value="1"/>
</dbReference>
<feature type="domain" description="Sulfatase-modifying factor enzyme-like" evidence="2">
    <location>
        <begin position="182"/>
        <end position="433"/>
    </location>
</feature>
<feature type="region of interest" description="Disordered" evidence="1">
    <location>
        <begin position="15"/>
        <end position="58"/>
    </location>
</feature>
<evidence type="ECO:0000259" key="2">
    <source>
        <dbReference type="Pfam" id="PF03781"/>
    </source>
</evidence>
<dbReference type="SUPFAM" id="SSF56436">
    <property type="entry name" value="C-type lectin-like"/>
    <property type="match status" value="1"/>
</dbReference>
<dbReference type="PROSITE" id="PS51257">
    <property type="entry name" value="PROKAR_LIPOPROTEIN"/>
    <property type="match status" value="1"/>
</dbReference>
<reference evidence="3 4" key="1">
    <citation type="submission" date="2015-09" db="EMBL/GenBank/DDBJ databases">
        <title>Sorangium comparison.</title>
        <authorList>
            <person name="Zaburannyi N."/>
            <person name="Bunk B."/>
            <person name="Overmann J."/>
            <person name="Mueller R."/>
        </authorList>
    </citation>
    <scope>NUCLEOTIDE SEQUENCE [LARGE SCALE GENOMIC DNA]</scope>
    <source>
        <strain evidence="3 4">So ce26</strain>
    </source>
</reference>
<dbReference type="PANTHER" id="PTHR23150:SF19">
    <property type="entry name" value="FORMYLGLYCINE-GENERATING ENZYME"/>
    <property type="match status" value="1"/>
</dbReference>
<gene>
    <name evidence="3" type="ORF">SOCE26_065850</name>
</gene>
<dbReference type="EMBL" id="CP012673">
    <property type="protein sequence ID" value="AUX45104.1"/>
    <property type="molecule type" value="Genomic_DNA"/>
</dbReference>
<dbReference type="InterPro" id="IPR051043">
    <property type="entry name" value="Sulfatase_Mod_Factor_Kinase"/>
</dbReference>
<feature type="compositionally biased region" description="Low complexity" evidence="1">
    <location>
        <begin position="25"/>
        <end position="34"/>
    </location>
</feature>
<name>A0A2L0F0M1_SORCE</name>
<dbReference type="Gene3D" id="3.90.1580.10">
    <property type="entry name" value="paralog of FGE (formylglycine-generating enzyme)"/>
    <property type="match status" value="1"/>
</dbReference>
<evidence type="ECO:0000256" key="1">
    <source>
        <dbReference type="SAM" id="MobiDB-lite"/>
    </source>
</evidence>
<dbReference type="InterPro" id="IPR016187">
    <property type="entry name" value="CTDL_fold"/>
</dbReference>
<dbReference type="InterPro" id="IPR042095">
    <property type="entry name" value="SUMF_sf"/>
</dbReference>
<sequence length="435" mass="45166">MKKFVLITALSLLTGCSPKDRDFGNGDVAGSGSASSGGGGGGSNSSSSSQGSGGDGGSGGSGGCVDAVSDCPPPRGACVEAVCREGRCEELPLQEGTPCRESGSAACDAAGVCVECAGGTTCGMCPAPGCPTTCGSADEAATPRSCAPGAPSDCGSGEGSCCDNRLVRCGNYLRSYDGVAYNNTSHPAAVSDFRLDRYEITVGRFREFVNAGRGVQANPPMVGVGAHPRVSGTGWHLNWNENLADTTAALKAALRCDPHGISTWTDEPGPNEALPINCITWYEAFAFCAWDGGRLPSQAEWNYTAAGGDEQREYPWGSGIDGARAVYDCTGDGSVADDCTLGDILPVGSRPLGNGRWGHSDLAGNVWEWIMDWWSEELSLPCLDCVFTDPDPESERVTLGGSFRAPERDLRAALRDKSTPMDRVNNIGARCARDP</sequence>
<protein>
    <recommendedName>
        <fullName evidence="2">Sulfatase-modifying factor enzyme-like domain-containing protein</fullName>
    </recommendedName>
</protein>
<organism evidence="3 4">
    <name type="scientific">Sorangium cellulosum</name>
    <name type="common">Polyangium cellulosum</name>
    <dbReference type="NCBI Taxonomy" id="56"/>
    <lineage>
        <taxon>Bacteria</taxon>
        <taxon>Pseudomonadati</taxon>
        <taxon>Myxococcota</taxon>
        <taxon>Polyangia</taxon>
        <taxon>Polyangiales</taxon>
        <taxon>Polyangiaceae</taxon>
        <taxon>Sorangium</taxon>
    </lineage>
</organism>
<proteinExistence type="predicted"/>